<dbReference type="RefSeq" id="WP_179828420.1">
    <property type="nucleotide sequence ID" value="NZ_JACCFS010000001.1"/>
</dbReference>
<evidence type="ECO:0000313" key="1">
    <source>
        <dbReference type="EMBL" id="NYJ37571.1"/>
    </source>
</evidence>
<dbReference type="Proteomes" id="UP000572051">
    <property type="component" value="Unassembled WGS sequence"/>
</dbReference>
<reference evidence="1 2" key="1">
    <citation type="submission" date="2020-07" db="EMBL/GenBank/DDBJ databases">
        <title>Sequencing the genomes of 1000 actinobacteria strains.</title>
        <authorList>
            <person name="Klenk H.-P."/>
        </authorList>
    </citation>
    <scope>NUCLEOTIDE SEQUENCE [LARGE SCALE GENOMIC DNA]</scope>
    <source>
        <strain evidence="1 2">DSM 44442</strain>
    </source>
</reference>
<organism evidence="1 2">
    <name type="scientific">Nocardiopsis aegyptia</name>
    <dbReference type="NCBI Taxonomy" id="220378"/>
    <lineage>
        <taxon>Bacteria</taxon>
        <taxon>Bacillati</taxon>
        <taxon>Actinomycetota</taxon>
        <taxon>Actinomycetes</taxon>
        <taxon>Streptosporangiales</taxon>
        <taxon>Nocardiopsidaceae</taxon>
        <taxon>Nocardiopsis</taxon>
    </lineage>
</organism>
<gene>
    <name evidence="1" type="ORF">HNR10_005452</name>
</gene>
<protein>
    <submittedName>
        <fullName evidence="1">Uncharacterized protein</fullName>
    </submittedName>
</protein>
<proteinExistence type="predicted"/>
<sequence>MMADTYEYSSTWADSLRAEGEAKAILRVLAGRGVEVPDEARERSRRCTDEETLGTWLDRSVTATTVDELFA</sequence>
<comment type="caution">
    <text evidence="1">The sequence shown here is derived from an EMBL/GenBank/DDBJ whole genome shotgun (WGS) entry which is preliminary data.</text>
</comment>
<evidence type="ECO:0000313" key="2">
    <source>
        <dbReference type="Proteomes" id="UP000572051"/>
    </source>
</evidence>
<dbReference type="EMBL" id="JACCFS010000001">
    <property type="protein sequence ID" value="NYJ37571.1"/>
    <property type="molecule type" value="Genomic_DNA"/>
</dbReference>
<dbReference type="AlphaFoldDB" id="A0A7Z0ESQ0"/>
<accession>A0A7Z0ESQ0</accession>
<keyword evidence="2" id="KW-1185">Reference proteome</keyword>
<name>A0A7Z0ESQ0_9ACTN</name>